<dbReference type="STRING" id="222891.NSE_0943"/>
<name>Q2GCI9_EHRS3</name>
<dbReference type="AlphaFoldDB" id="Q2GCI9"/>
<protein>
    <submittedName>
        <fullName evidence="2">Uncharacterized protein</fullName>
    </submittedName>
</protein>
<keyword evidence="3" id="KW-1185">Reference proteome</keyword>
<keyword evidence="1" id="KW-0472">Membrane</keyword>
<dbReference type="Proteomes" id="UP000001942">
    <property type="component" value="Chromosome"/>
</dbReference>
<keyword evidence="1" id="KW-0812">Transmembrane</keyword>
<reference evidence="2 3" key="1">
    <citation type="journal article" date="2006" name="PLoS Genet.">
        <title>Comparative genomics of emerging human ehrlichiosis agents.</title>
        <authorList>
            <person name="Dunning Hotopp J.C."/>
            <person name="Lin M."/>
            <person name="Madupu R."/>
            <person name="Crabtree J."/>
            <person name="Angiuoli S.V."/>
            <person name="Eisen J.A."/>
            <person name="Seshadri R."/>
            <person name="Ren Q."/>
            <person name="Wu M."/>
            <person name="Utterback T.R."/>
            <person name="Smith S."/>
            <person name="Lewis M."/>
            <person name="Khouri H."/>
            <person name="Zhang C."/>
            <person name="Niu H."/>
            <person name="Lin Q."/>
            <person name="Ohashi N."/>
            <person name="Zhi N."/>
            <person name="Nelson W."/>
            <person name="Brinkac L.M."/>
            <person name="Dodson R.J."/>
            <person name="Rosovitz M.J."/>
            <person name="Sundaram J."/>
            <person name="Daugherty S.C."/>
            <person name="Davidsen T."/>
            <person name="Durkin A.S."/>
            <person name="Gwinn M."/>
            <person name="Haft D.H."/>
            <person name="Selengut J.D."/>
            <person name="Sullivan S.A."/>
            <person name="Zafar N."/>
            <person name="Zhou L."/>
            <person name="Benahmed F."/>
            <person name="Forberger H."/>
            <person name="Halpin R."/>
            <person name="Mulligan S."/>
            <person name="Robinson J."/>
            <person name="White O."/>
            <person name="Rikihisa Y."/>
            <person name="Tettelin H."/>
        </authorList>
    </citation>
    <scope>NUCLEOTIDE SEQUENCE [LARGE SCALE GENOMIC DNA]</scope>
    <source>
        <strain evidence="3">ATCC VR-367 / Miyayama</strain>
    </source>
</reference>
<gene>
    <name evidence="2" type="ordered locus">NSE_0943</name>
</gene>
<evidence type="ECO:0000313" key="3">
    <source>
        <dbReference type="Proteomes" id="UP000001942"/>
    </source>
</evidence>
<evidence type="ECO:0000256" key="1">
    <source>
        <dbReference type="SAM" id="Phobius"/>
    </source>
</evidence>
<feature type="transmembrane region" description="Helical" evidence="1">
    <location>
        <begin position="12"/>
        <end position="32"/>
    </location>
</feature>
<proteinExistence type="predicted"/>
<organism evidence="2 3">
    <name type="scientific">Ehrlichia sennetsu (strain ATCC VR-367 / Miyayama)</name>
    <name type="common">Neorickettsia sennetsu</name>
    <dbReference type="NCBI Taxonomy" id="222891"/>
    <lineage>
        <taxon>Bacteria</taxon>
        <taxon>Pseudomonadati</taxon>
        <taxon>Pseudomonadota</taxon>
        <taxon>Alphaproteobacteria</taxon>
        <taxon>Rickettsiales</taxon>
        <taxon>Anaplasmataceae</taxon>
        <taxon>Ehrlichia</taxon>
    </lineage>
</organism>
<dbReference type="KEGG" id="nse:NSE_0943"/>
<sequence>MGNKFLRFISHDLRLVPLLLGTFFLSFLGVVLA</sequence>
<dbReference type="EMBL" id="CP000237">
    <property type="protein sequence ID" value="ABD46062.1"/>
    <property type="molecule type" value="Genomic_DNA"/>
</dbReference>
<accession>Q2GCI9</accession>
<evidence type="ECO:0000313" key="2">
    <source>
        <dbReference type="EMBL" id="ABD46062.1"/>
    </source>
</evidence>
<dbReference type="HOGENOM" id="CLU_3382873_0_0_5"/>
<keyword evidence="1" id="KW-1133">Transmembrane helix</keyword>